<reference evidence="2 3" key="1">
    <citation type="submission" date="2017-11" db="EMBL/GenBank/DDBJ databases">
        <title>Isolation and Characterization of Methanogenic Archaea from Saline Meromictic Lake at Siberia.</title>
        <authorList>
            <person name="Shen Y."/>
            <person name="Huang H.-H."/>
            <person name="Lai M.-C."/>
            <person name="Chen S.-C."/>
        </authorList>
    </citation>
    <scope>NUCLEOTIDE SEQUENCE [LARGE SCALE GENOMIC DNA]</scope>
    <source>
        <strain evidence="2 3">SY-01</strain>
    </source>
</reference>
<name>A0A4E0PZ20_9EURY</name>
<dbReference type="RefSeq" id="WP_135388442.1">
    <property type="nucleotide sequence ID" value="NZ_PGGK01000002.1"/>
</dbReference>
<dbReference type="PIRSF" id="PIRSF006692">
    <property type="entry name" value="TF_HTH_AF0396_prd"/>
    <property type="match status" value="1"/>
</dbReference>
<dbReference type="Pfam" id="PF08350">
    <property type="entry name" value="FilR1_middle"/>
    <property type="match status" value="1"/>
</dbReference>
<keyword evidence="3" id="KW-1185">Reference proteome</keyword>
<evidence type="ECO:0000313" key="3">
    <source>
        <dbReference type="Proteomes" id="UP000297295"/>
    </source>
</evidence>
<protein>
    <recommendedName>
        <fullName evidence="1">Methanogenesis regulatory protein FilR1 middle domain-containing protein</fullName>
    </recommendedName>
</protein>
<accession>A0A4E0PZ20</accession>
<comment type="caution">
    <text evidence="2">The sequence shown here is derived from an EMBL/GenBank/DDBJ whole genome shotgun (WGS) entry which is preliminary data.</text>
</comment>
<evidence type="ECO:0000259" key="1">
    <source>
        <dbReference type="Pfam" id="PF08350"/>
    </source>
</evidence>
<dbReference type="InterPro" id="IPR036388">
    <property type="entry name" value="WH-like_DNA-bd_sf"/>
</dbReference>
<dbReference type="Proteomes" id="UP000297295">
    <property type="component" value="Unassembled WGS sequence"/>
</dbReference>
<dbReference type="AlphaFoldDB" id="A0A4E0PZ20"/>
<proteinExistence type="predicted"/>
<dbReference type="Gene3D" id="1.10.10.10">
    <property type="entry name" value="Winged helix-like DNA-binding domain superfamily/Winged helix DNA-binding domain"/>
    <property type="match status" value="1"/>
</dbReference>
<dbReference type="InterPro" id="IPR013561">
    <property type="entry name" value="FilR1_middle_dom"/>
</dbReference>
<dbReference type="EMBL" id="PGGK01000002">
    <property type="protein sequence ID" value="TGC10912.1"/>
    <property type="molecule type" value="Genomic_DNA"/>
</dbReference>
<dbReference type="OrthoDB" id="330490at2157"/>
<sequence>MFKLLGISEEKKNLLLLLHEGQKKKETILLAMGMSRQALVPHLRLLEQNGLITSQDGSYELTGVGKITVCEMIPFLETLEFLDKTSNLLGKYKLDFIPSNLLERFHEIGSLELKEPKLSEVHEPDKEFMSTVSTSFSVITTFLYPTFPDFTSEMMDKGVKVSVIINQAMFEKLKTDRYADFKRLVENKCSDVYLYPEDIGFVSFSLTDACIMFRLLGENNGFDNKLIMACNQNAVEWGKELFEYYKERSTVITDV</sequence>
<evidence type="ECO:0000313" key="2">
    <source>
        <dbReference type="EMBL" id="TGC10912.1"/>
    </source>
</evidence>
<dbReference type="InterPro" id="IPR016490">
    <property type="entry name" value="Tscrpt_reg_HTH_AF0396-typ3"/>
</dbReference>
<gene>
    <name evidence="2" type="ORF">CUN85_01790</name>
</gene>
<dbReference type="SUPFAM" id="SSF46785">
    <property type="entry name" value="Winged helix' DNA-binding domain"/>
    <property type="match status" value="1"/>
</dbReference>
<feature type="domain" description="Methanogenesis regulatory protein FilR1 middle" evidence="1">
    <location>
        <begin position="122"/>
        <end position="248"/>
    </location>
</feature>
<organism evidence="2 3">
    <name type="scientific">Methanolobus halotolerans</name>
    <dbReference type="NCBI Taxonomy" id="2052935"/>
    <lineage>
        <taxon>Archaea</taxon>
        <taxon>Methanobacteriati</taxon>
        <taxon>Methanobacteriota</taxon>
        <taxon>Stenosarchaea group</taxon>
        <taxon>Methanomicrobia</taxon>
        <taxon>Methanosarcinales</taxon>
        <taxon>Methanosarcinaceae</taxon>
        <taxon>Methanolobus</taxon>
    </lineage>
</organism>
<dbReference type="InterPro" id="IPR036390">
    <property type="entry name" value="WH_DNA-bd_sf"/>
</dbReference>